<dbReference type="InterPro" id="IPR011335">
    <property type="entry name" value="Restrct_endonuc-II-like"/>
</dbReference>
<comment type="caution">
    <text evidence="7">The sequence shown here is derived from an EMBL/GenBank/DDBJ whole genome shotgun (WGS) entry which is preliminary data.</text>
</comment>
<keyword evidence="2 7" id="KW-0255">Endonuclease</keyword>
<dbReference type="SUPFAM" id="SSF52980">
    <property type="entry name" value="Restriction endonuclease-like"/>
    <property type="match status" value="1"/>
</dbReference>
<evidence type="ECO:0000256" key="4">
    <source>
        <dbReference type="ARBA" id="ARBA00022801"/>
    </source>
</evidence>
<reference evidence="7" key="2">
    <citation type="journal article" date="2021" name="PeerJ">
        <title>Extensive microbial diversity within the chicken gut microbiome revealed by metagenomics and culture.</title>
        <authorList>
            <person name="Gilroy R."/>
            <person name="Ravi A."/>
            <person name="Getino M."/>
            <person name="Pursley I."/>
            <person name="Horton D.L."/>
            <person name="Alikhan N.F."/>
            <person name="Baker D."/>
            <person name="Gharbi K."/>
            <person name="Hall N."/>
            <person name="Watson M."/>
            <person name="Adriaenssens E.M."/>
            <person name="Foster-Nyarko E."/>
            <person name="Jarju S."/>
            <person name="Secka A."/>
            <person name="Antonio M."/>
            <person name="Oren A."/>
            <person name="Chaudhuri R.R."/>
            <person name="La Ragione R."/>
            <person name="Hildebrand F."/>
            <person name="Pallen M.J."/>
        </authorList>
    </citation>
    <scope>NUCLEOTIDE SEQUENCE</scope>
    <source>
        <strain evidence="7">F1-3629</strain>
    </source>
</reference>
<keyword evidence="3" id="KW-0227">DNA damage</keyword>
<dbReference type="Proteomes" id="UP000771749">
    <property type="component" value="Unassembled WGS sequence"/>
</dbReference>
<keyword evidence="5" id="KW-0234">DNA repair</keyword>
<dbReference type="InterPro" id="IPR004603">
    <property type="entry name" value="DNA_mismatch_endonuc_vsr"/>
</dbReference>
<keyword evidence="1" id="KW-0540">Nuclease</keyword>
<gene>
    <name evidence="7" type="primary">vsr</name>
    <name evidence="7" type="ORF">IAC07_08280</name>
</gene>
<keyword evidence="4" id="KW-0378">Hydrolase</keyword>
<evidence type="ECO:0000313" key="8">
    <source>
        <dbReference type="Proteomes" id="UP000771749"/>
    </source>
</evidence>
<dbReference type="Pfam" id="PF03852">
    <property type="entry name" value="Vsr"/>
    <property type="match status" value="1"/>
</dbReference>
<evidence type="ECO:0000256" key="5">
    <source>
        <dbReference type="ARBA" id="ARBA00023204"/>
    </source>
</evidence>
<dbReference type="GO" id="GO:0004519">
    <property type="term" value="F:endonuclease activity"/>
    <property type="evidence" value="ECO:0007669"/>
    <property type="project" value="UniProtKB-KW"/>
</dbReference>
<protein>
    <submittedName>
        <fullName evidence="7">DNA mismatch endonuclease Vsr</fullName>
    </submittedName>
</protein>
<sequence length="200" mass="23448">MADRMTKQQRHLCMSHIRSKDTKPEVAVRKGLFAAGFRYRLNVSALPGTPDIVLKKYHTVIFVNGCFWHGHGGCRHFVLPQTNRQFWQDKIERNIRRDAAVKTRLEALGWKVIVLWECELNTVARRAETLPALTARILENAREYEQEQAARRALRKERRKEKEGKETRRRCLEEEVGRRYHVPGRIVRASMDSDDDILSQ</sequence>
<dbReference type="EMBL" id="JADIMJ010000126">
    <property type="protein sequence ID" value="MBO8454700.1"/>
    <property type="molecule type" value="Genomic_DNA"/>
</dbReference>
<dbReference type="Gene3D" id="3.40.960.10">
    <property type="entry name" value="VSR Endonuclease"/>
    <property type="match status" value="1"/>
</dbReference>
<evidence type="ECO:0000256" key="6">
    <source>
        <dbReference type="ARBA" id="ARBA00029466"/>
    </source>
</evidence>
<accession>A0A940DRB2</accession>
<dbReference type="CDD" id="cd00221">
    <property type="entry name" value="Vsr"/>
    <property type="match status" value="1"/>
</dbReference>
<dbReference type="GO" id="GO:0006298">
    <property type="term" value="P:mismatch repair"/>
    <property type="evidence" value="ECO:0007669"/>
    <property type="project" value="InterPro"/>
</dbReference>
<comment type="similarity">
    <text evidence="6">Belongs to the Vsr family.</text>
</comment>
<name>A0A940DRB2_9BACT</name>
<organism evidence="7 8">
    <name type="scientific">Candidatus Cryptobacteroides gallistercoris</name>
    <dbReference type="NCBI Taxonomy" id="2840765"/>
    <lineage>
        <taxon>Bacteria</taxon>
        <taxon>Pseudomonadati</taxon>
        <taxon>Bacteroidota</taxon>
        <taxon>Bacteroidia</taxon>
        <taxon>Bacteroidales</taxon>
        <taxon>Candidatus Cryptobacteroides</taxon>
    </lineage>
</organism>
<evidence type="ECO:0000256" key="1">
    <source>
        <dbReference type="ARBA" id="ARBA00022722"/>
    </source>
</evidence>
<reference evidence="7" key="1">
    <citation type="submission" date="2020-10" db="EMBL/GenBank/DDBJ databases">
        <authorList>
            <person name="Gilroy R."/>
        </authorList>
    </citation>
    <scope>NUCLEOTIDE SEQUENCE</scope>
    <source>
        <strain evidence="7">F1-3629</strain>
    </source>
</reference>
<dbReference type="GO" id="GO:0016787">
    <property type="term" value="F:hydrolase activity"/>
    <property type="evidence" value="ECO:0007669"/>
    <property type="project" value="UniProtKB-KW"/>
</dbReference>
<dbReference type="AlphaFoldDB" id="A0A940DRB2"/>
<evidence type="ECO:0000256" key="3">
    <source>
        <dbReference type="ARBA" id="ARBA00022763"/>
    </source>
</evidence>
<evidence type="ECO:0000256" key="2">
    <source>
        <dbReference type="ARBA" id="ARBA00022759"/>
    </source>
</evidence>
<evidence type="ECO:0000313" key="7">
    <source>
        <dbReference type="EMBL" id="MBO8454700.1"/>
    </source>
</evidence>
<dbReference type="NCBIfam" id="TIGR00632">
    <property type="entry name" value="vsr"/>
    <property type="match status" value="1"/>
</dbReference>
<proteinExistence type="inferred from homology"/>